<dbReference type="PROSITE" id="PS50956">
    <property type="entry name" value="HTH_ASNC_2"/>
    <property type="match status" value="1"/>
</dbReference>
<dbReference type="FunFam" id="1.10.10.10:FF:000186">
    <property type="entry name" value="AsnC family transcriptional regulator"/>
    <property type="match status" value="1"/>
</dbReference>
<dbReference type="OrthoDB" id="66249at2"/>
<dbReference type="PROSITE" id="PS00519">
    <property type="entry name" value="HTH_ASNC_1"/>
    <property type="match status" value="1"/>
</dbReference>
<dbReference type="EMBL" id="FMWL01000006">
    <property type="protein sequence ID" value="SCZ79161.1"/>
    <property type="molecule type" value="Genomic_DNA"/>
</dbReference>
<dbReference type="GO" id="GO:0043200">
    <property type="term" value="P:response to amino acid"/>
    <property type="evidence" value="ECO:0007669"/>
    <property type="project" value="TreeGrafter"/>
</dbReference>
<dbReference type="GO" id="GO:0005829">
    <property type="term" value="C:cytosol"/>
    <property type="evidence" value="ECO:0007669"/>
    <property type="project" value="TreeGrafter"/>
</dbReference>
<proteinExistence type="predicted"/>
<dbReference type="RefSeq" id="WP_092590400.1">
    <property type="nucleotide sequence ID" value="NZ_FMWL01000006.1"/>
</dbReference>
<keyword evidence="3" id="KW-0804">Transcription</keyword>
<dbReference type="InterPro" id="IPR036390">
    <property type="entry name" value="WH_DNA-bd_sf"/>
</dbReference>
<dbReference type="InterPro" id="IPR011008">
    <property type="entry name" value="Dimeric_a/b-barrel"/>
</dbReference>
<dbReference type="SUPFAM" id="SSF46785">
    <property type="entry name" value="Winged helix' DNA-binding domain"/>
    <property type="match status" value="1"/>
</dbReference>
<organism evidence="5 6">
    <name type="scientific">Acidaminobacter hydrogenoformans DSM 2784</name>
    <dbReference type="NCBI Taxonomy" id="1120920"/>
    <lineage>
        <taxon>Bacteria</taxon>
        <taxon>Bacillati</taxon>
        <taxon>Bacillota</taxon>
        <taxon>Clostridia</taxon>
        <taxon>Peptostreptococcales</taxon>
        <taxon>Acidaminobacteraceae</taxon>
        <taxon>Acidaminobacter</taxon>
    </lineage>
</organism>
<dbReference type="InterPro" id="IPR036388">
    <property type="entry name" value="WH-like_DNA-bd_sf"/>
</dbReference>
<protein>
    <submittedName>
        <fullName evidence="5">Lrp/AsnC family transcriptional regulator, leucine-responsive regulatory protein</fullName>
    </submittedName>
</protein>
<dbReference type="InterPro" id="IPR019887">
    <property type="entry name" value="Tscrpt_reg_AsnC/Lrp_C"/>
</dbReference>
<keyword evidence="6" id="KW-1185">Reference proteome</keyword>
<name>A0A1G5S0A9_9FIRM</name>
<dbReference type="InterPro" id="IPR000485">
    <property type="entry name" value="AsnC-type_HTH_dom"/>
</dbReference>
<evidence type="ECO:0000259" key="4">
    <source>
        <dbReference type="PROSITE" id="PS50956"/>
    </source>
</evidence>
<keyword evidence="2" id="KW-0238">DNA-binding</keyword>
<reference evidence="5 6" key="1">
    <citation type="submission" date="2016-10" db="EMBL/GenBank/DDBJ databases">
        <authorList>
            <person name="de Groot N.N."/>
        </authorList>
    </citation>
    <scope>NUCLEOTIDE SEQUENCE [LARGE SCALE GENOMIC DNA]</scope>
    <source>
        <strain evidence="5 6">DSM 2784</strain>
    </source>
</reference>
<evidence type="ECO:0000256" key="1">
    <source>
        <dbReference type="ARBA" id="ARBA00023015"/>
    </source>
</evidence>
<dbReference type="AlphaFoldDB" id="A0A1G5S0A9"/>
<evidence type="ECO:0000313" key="5">
    <source>
        <dbReference type="EMBL" id="SCZ79161.1"/>
    </source>
</evidence>
<dbReference type="PANTHER" id="PTHR30154:SF53">
    <property type="entry name" value="HTH-TYPE TRANSCRIPTIONAL REGULATOR LRPC"/>
    <property type="match status" value="1"/>
</dbReference>
<dbReference type="InterPro" id="IPR011991">
    <property type="entry name" value="ArsR-like_HTH"/>
</dbReference>
<accession>A0A1G5S0A9</accession>
<keyword evidence="1" id="KW-0805">Transcription regulation</keyword>
<dbReference type="Proteomes" id="UP000199208">
    <property type="component" value="Unassembled WGS sequence"/>
</dbReference>
<dbReference type="GO" id="GO:0043565">
    <property type="term" value="F:sequence-specific DNA binding"/>
    <property type="evidence" value="ECO:0007669"/>
    <property type="project" value="InterPro"/>
</dbReference>
<dbReference type="SMART" id="SM00344">
    <property type="entry name" value="HTH_ASNC"/>
    <property type="match status" value="1"/>
</dbReference>
<dbReference type="InterPro" id="IPR019888">
    <property type="entry name" value="Tscrpt_reg_AsnC-like"/>
</dbReference>
<dbReference type="CDD" id="cd00090">
    <property type="entry name" value="HTH_ARSR"/>
    <property type="match status" value="1"/>
</dbReference>
<dbReference type="InterPro" id="IPR019885">
    <property type="entry name" value="Tscrpt_reg_HTH_AsnC-type_CS"/>
</dbReference>
<dbReference type="STRING" id="1120920.SAMN03080599_01624"/>
<sequence>MDATDKEILRILQDDAKLSISELGRTIGLSTTATKERVKKLEQEGVIKGYTAILNADEVDAGLLSFISVPMGDVSITEMGERLIAMPEVLECHKVTGNTTFLVKVRTSTTTELENVIEQINDFARNTYTYVALSTLKETSKLRIE</sequence>
<evidence type="ECO:0000256" key="3">
    <source>
        <dbReference type="ARBA" id="ARBA00023163"/>
    </source>
</evidence>
<dbReference type="PRINTS" id="PR00033">
    <property type="entry name" value="HTHASNC"/>
</dbReference>
<dbReference type="Gene3D" id="3.30.70.920">
    <property type="match status" value="1"/>
</dbReference>
<evidence type="ECO:0000256" key="2">
    <source>
        <dbReference type="ARBA" id="ARBA00023125"/>
    </source>
</evidence>
<dbReference type="Pfam" id="PF13412">
    <property type="entry name" value="HTH_24"/>
    <property type="match status" value="1"/>
</dbReference>
<feature type="domain" description="HTH asnC-type" evidence="4">
    <location>
        <begin position="1"/>
        <end position="64"/>
    </location>
</feature>
<gene>
    <name evidence="5" type="ORF">SAMN03080599_01624</name>
</gene>
<dbReference type="PANTHER" id="PTHR30154">
    <property type="entry name" value="LEUCINE-RESPONSIVE REGULATORY PROTEIN"/>
    <property type="match status" value="1"/>
</dbReference>
<dbReference type="Gene3D" id="1.10.10.10">
    <property type="entry name" value="Winged helix-like DNA-binding domain superfamily/Winged helix DNA-binding domain"/>
    <property type="match status" value="1"/>
</dbReference>
<evidence type="ECO:0000313" key="6">
    <source>
        <dbReference type="Proteomes" id="UP000199208"/>
    </source>
</evidence>
<dbReference type="Pfam" id="PF01037">
    <property type="entry name" value="AsnC_trans_reg"/>
    <property type="match status" value="1"/>
</dbReference>
<dbReference type="SUPFAM" id="SSF54909">
    <property type="entry name" value="Dimeric alpha+beta barrel"/>
    <property type="match status" value="1"/>
</dbReference>